<reference evidence="4" key="1">
    <citation type="submission" date="2017-02" db="UniProtKB">
        <authorList>
            <consortium name="WormBaseParasite"/>
        </authorList>
    </citation>
    <scope>IDENTIFICATION</scope>
</reference>
<feature type="compositionally biased region" description="Polar residues" evidence="1">
    <location>
        <begin position="320"/>
        <end position="340"/>
    </location>
</feature>
<evidence type="ECO:0000256" key="1">
    <source>
        <dbReference type="SAM" id="MobiDB-lite"/>
    </source>
</evidence>
<evidence type="ECO:0000313" key="2">
    <source>
        <dbReference type="EMBL" id="VDO06995.1"/>
    </source>
</evidence>
<evidence type="ECO:0000313" key="4">
    <source>
        <dbReference type="WBParaSite" id="HNAJ_0001002601-mRNA-1"/>
    </source>
</evidence>
<organism evidence="4">
    <name type="scientific">Rodentolepis nana</name>
    <name type="common">Dwarf tapeworm</name>
    <name type="synonym">Hymenolepis nana</name>
    <dbReference type="NCBI Taxonomy" id="102285"/>
    <lineage>
        <taxon>Eukaryota</taxon>
        <taxon>Metazoa</taxon>
        <taxon>Spiralia</taxon>
        <taxon>Lophotrochozoa</taxon>
        <taxon>Platyhelminthes</taxon>
        <taxon>Cestoda</taxon>
        <taxon>Eucestoda</taxon>
        <taxon>Cyclophyllidea</taxon>
        <taxon>Hymenolepididae</taxon>
        <taxon>Rodentolepis</taxon>
    </lineage>
</organism>
<accession>A0A0R3TR34</accession>
<evidence type="ECO:0000313" key="3">
    <source>
        <dbReference type="Proteomes" id="UP000278807"/>
    </source>
</evidence>
<protein>
    <submittedName>
        <fullName evidence="4">Ovule protein</fullName>
    </submittedName>
</protein>
<proteinExistence type="predicted"/>
<gene>
    <name evidence="2" type="ORF">HNAJ_LOCUS10021</name>
</gene>
<dbReference type="EMBL" id="UZAE01012847">
    <property type="protein sequence ID" value="VDO06995.1"/>
    <property type="molecule type" value="Genomic_DNA"/>
</dbReference>
<name>A0A0R3TR34_RODNA</name>
<dbReference type="WBParaSite" id="HNAJ_0001002601-mRNA-1">
    <property type="protein sequence ID" value="HNAJ_0001002601-mRNA-1"/>
    <property type="gene ID" value="HNAJ_0001002601"/>
</dbReference>
<dbReference type="AlphaFoldDB" id="A0A0R3TR34"/>
<reference evidence="2 3" key="2">
    <citation type="submission" date="2018-11" db="EMBL/GenBank/DDBJ databases">
        <authorList>
            <consortium name="Pathogen Informatics"/>
        </authorList>
    </citation>
    <scope>NUCLEOTIDE SEQUENCE [LARGE SCALE GENOMIC DNA]</scope>
</reference>
<sequence>MTNDSIGSVDDKCNSQKTMSSLLTTSELKHLQELLHKINRPEIFEKLHTEEFSKLSFSQVGEMPFWNQLKLVDNSLAEGGCVEKNTNPEILQSAHEFCMNNSYHYFHHQHSNFGHQDVEDLNEPQPYENNLFQMAPYENKDEHVEEFKSPWGMSNNVSQWQNDSFEDSYHSTIFNEGGYNSIASESTDLPVQRPQSNVWIQCQENECQALDHTHSHYNNFNPDGQIYSSSCDYVTNTSNNLANQEVAYNQLSLEGHGYQESHWSFQQPKNEQTNSFNNNSLLFQNSYNCKPIDEYDQKLTAIPLVPSCIWHFGRKSMNSRGEESYTSSHSTALNQVSSTGHQRDNSWESANPATNRDLQLADYQAHFPTLCQLLDDDGNLREEE</sequence>
<keyword evidence="3" id="KW-1185">Reference proteome</keyword>
<feature type="region of interest" description="Disordered" evidence="1">
    <location>
        <begin position="320"/>
        <end position="351"/>
    </location>
</feature>
<dbReference type="Proteomes" id="UP000278807">
    <property type="component" value="Unassembled WGS sequence"/>
</dbReference>